<organism evidence="1 2">
    <name type="scientific">Apodospora peruviana</name>
    <dbReference type="NCBI Taxonomy" id="516989"/>
    <lineage>
        <taxon>Eukaryota</taxon>
        <taxon>Fungi</taxon>
        <taxon>Dikarya</taxon>
        <taxon>Ascomycota</taxon>
        <taxon>Pezizomycotina</taxon>
        <taxon>Sordariomycetes</taxon>
        <taxon>Sordariomycetidae</taxon>
        <taxon>Sordariales</taxon>
        <taxon>Lasiosphaeriaceae</taxon>
        <taxon>Apodospora</taxon>
    </lineage>
</organism>
<reference evidence="1" key="2">
    <citation type="submission" date="2023-06" db="EMBL/GenBank/DDBJ databases">
        <authorList>
            <consortium name="Lawrence Berkeley National Laboratory"/>
            <person name="Haridas S."/>
            <person name="Hensen N."/>
            <person name="Bonometti L."/>
            <person name="Westerberg I."/>
            <person name="Brannstrom I.O."/>
            <person name="Guillou S."/>
            <person name="Cros-Aarteil S."/>
            <person name="Calhoun S."/>
            <person name="Kuo A."/>
            <person name="Mondo S."/>
            <person name="Pangilinan J."/>
            <person name="Riley R."/>
            <person name="Labutti K."/>
            <person name="Andreopoulos B."/>
            <person name="Lipzen A."/>
            <person name="Chen C."/>
            <person name="Yanf M."/>
            <person name="Daum C."/>
            <person name="Ng V."/>
            <person name="Clum A."/>
            <person name="Steindorff A."/>
            <person name="Ohm R."/>
            <person name="Martin F."/>
            <person name="Silar P."/>
            <person name="Natvig D."/>
            <person name="Lalanne C."/>
            <person name="Gautier V."/>
            <person name="Ament-Velasquez S.L."/>
            <person name="Kruys A."/>
            <person name="Hutchinson M.I."/>
            <person name="Powell A.J."/>
            <person name="Barry K."/>
            <person name="Miller A.N."/>
            <person name="Grigoriev I.V."/>
            <person name="Debuchy R."/>
            <person name="Gladieux P."/>
            <person name="Thoren M.H."/>
            <person name="Johannesson H."/>
        </authorList>
    </citation>
    <scope>NUCLEOTIDE SEQUENCE</scope>
    <source>
        <strain evidence="1">CBS 118394</strain>
    </source>
</reference>
<dbReference type="EMBL" id="JAUEDM010000001">
    <property type="protein sequence ID" value="KAK3331490.1"/>
    <property type="molecule type" value="Genomic_DNA"/>
</dbReference>
<evidence type="ECO:0000313" key="2">
    <source>
        <dbReference type="Proteomes" id="UP001283341"/>
    </source>
</evidence>
<dbReference type="AlphaFoldDB" id="A0AAE0MGM2"/>
<dbReference type="Proteomes" id="UP001283341">
    <property type="component" value="Unassembled WGS sequence"/>
</dbReference>
<sequence length="374" mass="41304">MSGSSRSCFGVGTPVIPVDDKQFWASNLTTTKYLACDWESTAAPWVRLMGGSTFRKNDLFLALRRSWRCEASDPRDKNFGILGLLRPDGQINSLVPDYRISTRHTFIGDFAHLLINLGVASVLMSASGLAAPPGYPSWVPHWQSSQPLGGSGSLDYAEELGRQKDAEAAAWPARMHAPSRRNLCSPHTTPVFLVQSAALEGRHASRKVLAARGATVPRSTPRPVHSLPSSFIFQFDSSPSRTEVRDLYEVISEPCALHIMTKEGGPPLDALAPPGHNHLFCIEREEGEADDPKYHLVFMRKIADPEPEAVKSFKFILCCPCDDMFLLCPDLLQRQGTNSTPGWHHISLLHTLHCAIPEAQQMIPSTRSTARWTV</sequence>
<proteinExistence type="predicted"/>
<name>A0AAE0MGM2_9PEZI</name>
<protein>
    <submittedName>
        <fullName evidence="1">Uncharacterized protein</fullName>
    </submittedName>
</protein>
<gene>
    <name evidence="1" type="ORF">B0H66DRAFT_613996</name>
</gene>
<keyword evidence="2" id="KW-1185">Reference proteome</keyword>
<accession>A0AAE0MGM2</accession>
<evidence type="ECO:0000313" key="1">
    <source>
        <dbReference type="EMBL" id="KAK3331490.1"/>
    </source>
</evidence>
<comment type="caution">
    <text evidence="1">The sequence shown here is derived from an EMBL/GenBank/DDBJ whole genome shotgun (WGS) entry which is preliminary data.</text>
</comment>
<reference evidence="1" key="1">
    <citation type="journal article" date="2023" name="Mol. Phylogenet. Evol.">
        <title>Genome-scale phylogeny and comparative genomics of the fungal order Sordariales.</title>
        <authorList>
            <person name="Hensen N."/>
            <person name="Bonometti L."/>
            <person name="Westerberg I."/>
            <person name="Brannstrom I.O."/>
            <person name="Guillou S."/>
            <person name="Cros-Aarteil S."/>
            <person name="Calhoun S."/>
            <person name="Haridas S."/>
            <person name="Kuo A."/>
            <person name="Mondo S."/>
            <person name="Pangilinan J."/>
            <person name="Riley R."/>
            <person name="LaButti K."/>
            <person name="Andreopoulos B."/>
            <person name="Lipzen A."/>
            <person name="Chen C."/>
            <person name="Yan M."/>
            <person name="Daum C."/>
            <person name="Ng V."/>
            <person name="Clum A."/>
            <person name="Steindorff A."/>
            <person name="Ohm R.A."/>
            <person name="Martin F."/>
            <person name="Silar P."/>
            <person name="Natvig D.O."/>
            <person name="Lalanne C."/>
            <person name="Gautier V."/>
            <person name="Ament-Velasquez S.L."/>
            <person name="Kruys A."/>
            <person name="Hutchinson M.I."/>
            <person name="Powell A.J."/>
            <person name="Barry K."/>
            <person name="Miller A.N."/>
            <person name="Grigoriev I.V."/>
            <person name="Debuchy R."/>
            <person name="Gladieux P."/>
            <person name="Hiltunen Thoren M."/>
            <person name="Johannesson H."/>
        </authorList>
    </citation>
    <scope>NUCLEOTIDE SEQUENCE</scope>
    <source>
        <strain evidence="1">CBS 118394</strain>
    </source>
</reference>